<organism evidence="2 3">
    <name type="scientific">Cohnella phaseoli</name>
    <dbReference type="NCBI Taxonomy" id="456490"/>
    <lineage>
        <taxon>Bacteria</taxon>
        <taxon>Bacillati</taxon>
        <taxon>Bacillota</taxon>
        <taxon>Bacilli</taxon>
        <taxon>Bacillales</taxon>
        <taxon>Paenibacillaceae</taxon>
        <taxon>Cohnella</taxon>
    </lineage>
</organism>
<evidence type="ECO:0000313" key="2">
    <source>
        <dbReference type="EMBL" id="RED75068.1"/>
    </source>
</evidence>
<protein>
    <recommendedName>
        <fullName evidence="1">DUF6630 domain-containing protein</fullName>
    </recommendedName>
</protein>
<keyword evidence="3" id="KW-1185">Reference proteome</keyword>
<sequence>MKQMKFVQTLPLIMTADELETMQRQMPITDPASQAAEEQLQTLIRNGLLLQIDWSGEEEQHQISRFLQTRAAALAKGDITLQLEEQRAYAAAENEDLERGDHVPYLLRFFDKRLKKHGYTISLLDCGNDAYYVVLTTVEQAKPLRKTACEFGPFLSLQAKKTKALFTIYCPSCRNMSVWELPINAPFPADEQCEECGTIFSDADSNLLVSYEKDLC</sequence>
<feature type="domain" description="DUF6630" evidence="1">
    <location>
        <begin position="40"/>
        <end position="152"/>
    </location>
</feature>
<proteinExistence type="predicted"/>
<evidence type="ECO:0000259" key="1">
    <source>
        <dbReference type="Pfam" id="PF20335"/>
    </source>
</evidence>
<gene>
    <name evidence="2" type="ORF">DFP98_11740</name>
</gene>
<dbReference type="EMBL" id="QRDZ01000017">
    <property type="protein sequence ID" value="RED75068.1"/>
    <property type="molecule type" value="Genomic_DNA"/>
</dbReference>
<name>A0A3D9JLZ2_9BACL</name>
<dbReference type="OrthoDB" id="3375089at2"/>
<dbReference type="Proteomes" id="UP000256977">
    <property type="component" value="Unassembled WGS sequence"/>
</dbReference>
<dbReference type="InterPro" id="IPR046582">
    <property type="entry name" value="DUF6630"/>
</dbReference>
<evidence type="ECO:0000313" key="3">
    <source>
        <dbReference type="Proteomes" id="UP000256977"/>
    </source>
</evidence>
<accession>A0A3D9JLZ2</accession>
<dbReference type="RefSeq" id="WP_116062492.1">
    <property type="nucleotide sequence ID" value="NZ_QRDZ01000017.1"/>
</dbReference>
<comment type="caution">
    <text evidence="2">The sequence shown here is derived from an EMBL/GenBank/DDBJ whole genome shotgun (WGS) entry which is preliminary data.</text>
</comment>
<dbReference type="Pfam" id="PF20335">
    <property type="entry name" value="DUF6630"/>
    <property type="match status" value="1"/>
</dbReference>
<reference evidence="2 3" key="1">
    <citation type="submission" date="2018-07" db="EMBL/GenBank/DDBJ databases">
        <title>Genomic Encyclopedia of Type Strains, Phase III (KMG-III): the genomes of soil and plant-associated and newly described type strains.</title>
        <authorList>
            <person name="Whitman W."/>
        </authorList>
    </citation>
    <scope>NUCLEOTIDE SEQUENCE [LARGE SCALE GENOMIC DNA]</scope>
    <source>
        <strain evidence="2 3">CECT 7287</strain>
    </source>
</reference>
<dbReference type="AlphaFoldDB" id="A0A3D9JLZ2"/>